<name>A0A6A5QST8_AMPQU</name>
<evidence type="ECO:0000313" key="2">
    <source>
        <dbReference type="EMBL" id="KAF1918725.1"/>
    </source>
</evidence>
<reference evidence="2" key="1">
    <citation type="journal article" date="2020" name="Stud. Mycol.">
        <title>101 Dothideomycetes genomes: a test case for predicting lifestyles and emergence of pathogens.</title>
        <authorList>
            <person name="Haridas S."/>
            <person name="Albert R."/>
            <person name="Binder M."/>
            <person name="Bloem J."/>
            <person name="Labutti K."/>
            <person name="Salamov A."/>
            <person name="Andreopoulos B."/>
            <person name="Baker S."/>
            <person name="Barry K."/>
            <person name="Bills G."/>
            <person name="Bluhm B."/>
            <person name="Cannon C."/>
            <person name="Castanera R."/>
            <person name="Culley D."/>
            <person name="Daum C."/>
            <person name="Ezra D."/>
            <person name="Gonzalez J."/>
            <person name="Henrissat B."/>
            <person name="Kuo A."/>
            <person name="Liang C."/>
            <person name="Lipzen A."/>
            <person name="Lutzoni F."/>
            <person name="Magnuson J."/>
            <person name="Mondo S."/>
            <person name="Nolan M."/>
            <person name="Ohm R."/>
            <person name="Pangilinan J."/>
            <person name="Park H.-J."/>
            <person name="Ramirez L."/>
            <person name="Alfaro M."/>
            <person name="Sun H."/>
            <person name="Tritt A."/>
            <person name="Yoshinaga Y."/>
            <person name="Zwiers L.-H."/>
            <person name="Turgeon B."/>
            <person name="Goodwin S."/>
            <person name="Spatafora J."/>
            <person name="Crous P."/>
            <person name="Grigoriev I."/>
        </authorList>
    </citation>
    <scope>NUCLEOTIDE SEQUENCE</scope>
    <source>
        <strain evidence="2">HMLAC05119</strain>
    </source>
</reference>
<feature type="region of interest" description="Disordered" evidence="1">
    <location>
        <begin position="541"/>
        <end position="580"/>
    </location>
</feature>
<keyword evidence="3" id="KW-1185">Reference proteome</keyword>
<accession>A0A6A5QST8</accession>
<feature type="compositionally biased region" description="Low complexity" evidence="1">
    <location>
        <begin position="609"/>
        <end position="633"/>
    </location>
</feature>
<dbReference type="AlphaFoldDB" id="A0A6A5QST8"/>
<dbReference type="OrthoDB" id="5330058at2759"/>
<organism evidence="2 3">
    <name type="scientific">Ampelomyces quisqualis</name>
    <name type="common">Powdery mildew agent</name>
    <dbReference type="NCBI Taxonomy" id="50730"/>
    <lineage>
        <taxon>Eukaryota</taxon>
        <taxon>Fungi</taxon>
        <taxon>Dikarya</taxon>
        <taxon>Ascomycota</taxon>
        <taxon>Pezizomycotina</taxon>
        <taxon>Dothideomycetes</taxon>
        <taxon>Pleosporomycetidae</taxon>
        <taxon>Pleosporales</taxon>
        <taxon>Pleosporineae</taxon>
        <taxon>Phaeosphaeriaceae</taxon>
        <taxon>Ampelomyces</taxon>
    </lineage>
</organism>
<proteinExistence type="predicted"/>
<sequence length="696" mass="77465">MTSYTSSAAEPNSAVTGHAHPASVNSFETTAEALCDVNACVLDMKLDVVLRGLANADLPPTSAMVLPRVRRSAIGDGAVQHLDVVSCWKGLSFSTVLELSMWEDLFKESLVSKIKQRLQHEFVEKLNAFPDPLNKSLLVSRLTDALVREQPLLLDVSMPQLVHDMISSLYKMYRNETTVRRFAWSLSCEQLPNLVYNFIRTQDCFIHTIGGPYLLFDVLGTYTGGGLTVYADIHWQAPRITFSALPTQLSDGEKYHITPHHSDATLSRAGIDGFSLTRDETTYSLSKSPLALQWDPWLECFHGPVQYDIESHGSVLETVLSAKVTTPFHEGVRFERVSRYSIKLEVNGPKHIDTSNCKSQSLHAMPVDKPMHGADTSQHDALLAYQSRAQPELYAGSSHQHGSPWIPSYSTTPLSKIDCVPVRQWNTSRNNQDIKQEATDCQDDKTGQHPFKNDVPSCSHTIQPRRDPVMDGSSFKRKVCHSAGLTIHPRGSFALDKVQPFDSEVTPKRRKVDHHDDANDLSMEDANDEDLLAHFAGISTGLMGDAQSSPTLDRPYWSEKEDVEPHSASKVYAGPRNHTAALASNKRTSFTWRSGRPRCAALITAHSQPSTTDSSPTDETNTPATASSSSTEPLSQEQIQRNYMEFEQRKKQKAAEKAYYMATIPGFDGVVSPTDVHDKTFERIFMNNDDEHTTSD</sequence>
<feature type="region of interest" description="Disordered" evidence="1">
    <location>
        <begin position="442"/>
        <end position="473"/>
    </location>
</feature>
<evidence type="ECO:0000313" key="3">
    <source>
        <dbReference type="Proteomes" id="UP000800096"/>
    </source>
</evidence>
<protein>
    <submittedName>
        <fullName evidence="2">Uncharacterized protein</fullName>
    </submittedName>
</protein>
<gene>
    <name evidence="2" type="ORF">BDU57DRAFT_119054</name>
</gene>
<dbReference type="Proteomes" id="UP000800096">
    <property type="component" value="Unassembled WGS sequence"/>
</dbReference>
<feature type="region of interest" description="Disordered" evidence="1">
    <location>
        <begin position="606"/>
        <end position="637"/>
    </location>
</feature>
<feature type="compositionally biased region" description="Basic and acidic residues" evidence="1">
    <location>
        <begin position="556"/>
        <end position="567"/>
    </location>
</feature>
<dbReference type="EMBL" id="ML979133">
    <property type="protein sequence ID" value="KAF1918725.1"/>
    <property type="molecule type" value="Genomic_DNA"/>
</dbReference>
<evidence type="ECO:0000256" key="1">
    <source>
        <dbReference type="SAM" id="MobiDB-lite"/>
    </source>
</evidence>